<proteinExistence type="predicted"/>
<name>A0A089Q4Q3_9HYPH</name>
<protein>
    <submittedName>
        <fullName evidence="2">Protein of unassigned function</fullName>
    </submittedName>
</protein>
<keyword evidence="3" id="KW-1185">Reference proteome</keyword>
<evidence type="ECO:0000313" key="3">
    <source>
        <dbReference type="Proteomes" id="UP000029492"/>
    </source>
</evidence>
<dbReference type="EMBL" id="CP003811">
    <property type="protein sequence ID" value="AIQ89539.1"/>
    <property type="molecule type" value="Genomic_DNA"/>
</dbReference>
<gene>
    <name evidence="2" type="ORF">MOC_1784</name>
</gene>
<dbReference type="HOGENOM" id="CLU_2717787_0_0_5"/>
<sequence length="72" mass="7912">MAERYYFRLSSDGETIEDEVGVLAASIAQAEAEALVLIEEFRRAGELPDAGEGWRMEIHDGAGTVLRTLQLS</sequence>
<accession>A0A089Q4Q3</accession>
<evidence type="ECO:0000313" key="2">
    <source>
        <dbReference type="EMBL" id="AIQ89539.1"/>
    </source>
</evidence>
<dbReference type="eggNOG" id="ENOG5030W6T">
    <property type="taxonomic scope" value="Bacteria"/>
</dbReference>
<organism evidence="2 3">
    <name type="scientific">Methylobacterium oryzae CBMB20</name>
    <dbReference type="NCBI Taxonomy" id="693986"/>
    <lineage>
        <taxon>Bacteria</taxon>
        <taxon>Pseudomonadati</taxon>
        <taxon>Pseudomonadota</taxon>
        <taxon>Alphaproteobacteria</taxon>
        <taxon>Hyphomicrobiales</taxon>
        <taxon>Methylobacteriaceae</taxon>
        <taxon>Methylobacterium</taxon>
    </lineage>
</organism>
<dbReference type="RefSeq" id="WP_043756573.1">
    <property type="nucleotide sequence ID" value="NZ_CP003811.1"/>
</dbReference>
<dbReference type="Proteomes" id="UP000029492">
    <property type="component" value="Chromosome"/>
</dbReference>
<dbReference type="Pfam" id="PF21834">
    <property type="entry name" value="DUF6894"/>
    <property type="match status" value="1"/>
</dbReference>
<dbReference type="InterPro" id="IPR054189">
    <property type="entry name" value="DUF6894"/>
</dbReference>
<feature type="domain" description="DUF6894" evidence="1">
    <location>
        <begin position="4"/>
        <end position="71"/>
    </location>
</feature>
<dbReference type="KEGG" id="mor:MOC_1784"/>
<dbReference type="STRING" id="693986.MOC_1784"/>
<dbReference type="AlphaFoldDB" id="A0A089Q4Q3"/>
<evidence type="ECO:0000259" key="1">
    <source>
        <dbReference type="Pfam" id="PF21834"/>
    </source>
</evidence>
<reference evidence="2 3" key="1">
    <citation type="journal article" date="2014" name="PLoS ONE">
        <title>Genome Information of Methylobacterium oryzae, a Plant-Probiotic Methylotroph in the Phyllosphere.</title>
        <authorList>
            <person name="Kwak M.J."/>
            <person name="Jeong H."/>
            <person name="Madhaiyan M."/>
            <person name="Lee Y."/>
            <person name="Sa T.M."/>
            <person name="Oh T.K."/>
            <person name="Kim J.F."/>
        </authorList>
    </citation>
    <scope>NUCLEOTIDE SEQUENCE [LARGE SCALE GENOMIC DNA]</scope>
    <source>
        <strain evidence="2 3">CBMB20</strain>
    </source>
</reference>